<dbReference type="OrthoDB" id="8420659at2"/>
<dbReference type="Gene3D" id="2.40.10.180">
    <property type="entry name" value="Phage tail proteins"/>
    <property type="match status" value="1"/>
</dbReference>
<gene>
    <name evidence="1" type="ORF">BN1044_00293</name>
</gene>
<dbReference type="SUPFAM" id="SSF69279">
    <property type="entry name" value="Phage tail proteins"/>
    <property type="match status" value="1"/>
</dbReference>
<dbReference type="Proteomes" id="UP000094844">
    <property type="component" value="Unassembled WGS sequence"/>
</dbReference>
<accession>A0A1C6YVR2</accession>
<sequence>MSEAFDNLFDEALCGADDVILDTMGSPSIHIEINSEMKPILAVFDEPAADVSLRHKAGEIQDVAPSLFVKTVLVLGVKKRALVRVGASSFWVVKVGPDDGGTCTITLARGEPGKPAEDITQWSR</sequence>
<proteinExistence type="predicted"/>
<dbReference type="RefSeq" id="WP_072307263.1">
    <property type="nucleotide sequence ID" value="NZ_CP134154.1"/>
</dbReference>
<evidence type="ECO:0000313" key="1">
    <source>
        <dbReference type="EMBL" id="SCM50845.1"/>
    </source>
</evidence>
<dbReference type="AlphaFoldDB" id="A0A1C6YVR2"/>
<dbReference type="GO" id="GO:0019068">
    <property type="term" value="P:virion assembly"/>
    <property type="evidence" value="ECO:0007669"/>
    <property type="project" value="InterPro"/>
</dbReference>
<dbReference type="EMBL" id="FMIQ01000006">
    <property type="protein sequence ID" value="SCM50845.1"/>
    <property type="molecule type" value="Genomic_DNA"/>
</dbReference>
<evidence type="ECO:0000313" key="2">
    <source>
        <dbReference type="Proteomes" id="UP000094844"/>
    </source>
</evidence>
<dbReference type="InterPro" id="IPR008018">
    <property type="entry name" value="Phage_tail_attach_FII"/>
</dbReference>
<reference evidence="1 2" key="1">
    <citation type="submission" date="2016-09" db="EMBL/GenBank/DDBJ databases">
        <authorList>
            <person name="Capua I."/>
            <person name="De Benedictis P."/>
            <person name="Joannis T."/>
            <person name="Lombin L.H."/>
            <person name="Cattoli G."/>
        </authorList>
    </citation>
    <scope>NUCLEOTIDE SEQUENCE [LARGE SCALE GENOMIC DNA]</scope>
    <source>
        <strain evidence="1 2">GB001</strain>
    </source>
</reference>
<organism evidence="1 2">
    <name type="scientific">Hafnia alvei</name>
    <dbReference type="NCBI Taxonomy" id="569"/>
    <lineage>
        <taxon>Bacteria</taxon>
        <taxon>Pseudomonadati</taxon>
        <taxon>Pseudomonadota</taxon>
        <taxon>Gammaproteobacteria</taxon>
        <taxon>Enterobacterales</taxon>
        <taxon>Hafniaceae</taxon>
        <taxon>Hafnia</taxon>
    </lineage>
</organism>
<protein>
    <submittedName>
        <fullName evidence="1">Phage Head-Tail Attachment</fullName>
    </submittedName>
</protein>
<name>A0A1C6YVR2_HAFAL</name>
<dbReference type="Pfam" id="PF05354">
    <property type="entry name" value="Phage_attach"/>
    <property type="match status" value="1"/>
</dbReference>
<dbReference type="InterPro" id="IPR053734">
    <property type="entry name" value="Phage_Head-Tail_Connect_sf"/>
</dbReference>